<gene>
    <name evidence="2" type="ORF">BECKFM1743A_GA0114220_101822</name>
    <name evidence="3" type="ORF">BECKFM1743B_GA0114221_101835</name>
    <name evidence="1" type="ORF">BECKFM1743C_GA0114222_101855</name>
</gene>
<evidence type="ECO:0000313" key="1">
    <source>
        <dbReference type="EMBL" id="VFJ56803.1"/>
    </source>
</evidence>
<dbReference type="AlphaFoldDB" id="A0A450W376"/>
<dbReference type="EMBL" id="CAADFA010000185">
    <property type="protein sequence ID" value="VFJ56803.1"/>
    <property type="molecule type" value="Genomic_DNA"/>
</dbReference>
<evidence type="ECO:0000313" key="2">
    <source>
        <dbReference type="EMBL" id="VFJ57087.1"/>
    </source>
</evidence>
<dbReference type="EMBL" id="CAADFL010000183">
    <property type="protein sequence ID" value="VFK11469.1"/>
    <property type="molecule type" value="Genomic_DNA"/>
</dbReference>
<dbReference type="EMBL" id="CAADEZ010000182">
    <property type="protein sequence ID" value="VFJ57087.1"/>
    <property type="molecule type" value="Genomic_DNA"/>
</dbReference>
<name>A0A450W376_9GAMM</name>
<organism evidence="3">
    <name type="scientific">Candidatus Kentrum sp. FM</name>
    <dbReference type="NCBI Taxonomy" id="2126340"/>
    <lineage>
        <taxon>Bacteria</taxon>
        <taxon>Pseudomonadati</taxon>
        <taxon>Pseudomonadota</taxon>
        <taxon>Gammaproteobacteria</taxon>
        <taxon>Candidatus Kentrum</taxon>
    </lineage>
</organism>
<accession>A0A450W376</accession>
<proteinExistence type="predicted"/>
<reference evidence="3" key="1">
    <citation type="submission" date="2019-02" db="EMBL/GenBank/DDBJ databases">
        <authorList>
            <person name="Gruber-Vodicka R. H."/>
            <person name="Seah K. B. B."/>
        </authorList>
    </citation>
    <scope>NUCLEOTIDE SEQUENCE</scope>
    <source>
        <strain evidence="2">BECK_BZ163</strain>
        <strain evidence="3">BECK_BZ164</strain>
        <strain evidence="1">BECK_BZ165</strain>
    </source>
</reference>
<evidence type="ECO:0000313" key="3">
    <source>
        <dbReference type="EMBL" id="VFK11469.1"/>
    </source>
</evidence>
<sequence>MALEDLEDRRQGMLVLVFGDSGNLAGNGAQGRFAWERLARWPMVARIDV</sequence>
<protein>
    <submittedName>
        <fullName evidence="3">Uncharacterized protein</fullName>
    </submittedName>
</protein>